<gene>
    <name evidence="2" type="ORF">SINC0208_LOCUS89</name>
    <name evidence="3" type="ORF">SINC0208_LOCUS94</name>
</gene>
<dbReference type="AlphaFoldDB" id="A0A7S3IBZ4"/>
<dbReference type="InterPro" id="IPR025486">
    <property type="entry name" value="DUF4378"/>
</dbReference>
<name>A0A7S3IBZ4_9SPIT</name>
<reference evidence="3" key="1">
    <citation type="submission" date="2021-01" db="EMBL/GenBank/DDBJ databases">
        <authorList>
            <person name="Corre E."/>
            <person name="Pelletier E."/>
            <person name="Niang G."/>
            <person name="Scheremetjew M."/>
            <person name="Finn R."/>
            <person name="Kale V."/>
            <person name="Holt S."/>
            <person name="Cochrane G."/>
            <person name="Meng A."/>
            <person name="Brown T."/>
            <person name="Cohen L."/>
        </authorList>
    </citation>
    <scope>NUCLEOTIDE SEQUENCE</scope>
    <source>
        <strain evidence="3">S3</strain>
    </source>
</reference>
<evidence type="ECO:0000313" key="2">
    <source>
        <dbReference type="EMBL" id="CAE0319512.1"/>
    </source>
</evidence>
<evidence type="ECO:0000259" key="1">
    <source>
        <dbReference type="Pfam" id="PF14309"/>
    </source>
</evidence>
<dbReference type="EMBL" id="HBIH01000227">
    <property type="protein sequence ID" value="CAE0319517.1"/>
    <property type="molecule type" value="Transcribed_RNA"/>
</dbReference>
<protein>
    <recommendedName>
        <fullName evidence="1">DUF4378 domain-containing protein</fullName>
    </recommendedName>
</protein>
<dbReference type="Pfam" id="PF14309">
    <property type="entry name" value="DUF4378"/>
    <property type="match status" value="1"/>
</dbReference>
<evidence type="ECO:0000313" key="3">
    <source>
        <dbReference type="EMBL" id="CAE0319517.1"/>
    </source>
</evidence>
<feature type="domain" description="DUF4378" evidence="1">
    <location>
        <begin position="5"/>
        <end position="184"/>
    </location>
</feature>
<dbReference type="EMBL" id="HBIH01000215">
    <property type="protein sequence ID" value="CAE0319512.1"/>
    <property type="molecule type" value="Transcribed_RNA"/>
</dbReference>
<accession>A0A7S3IBZ4</accession>
<organism evidence="3">
    <name type="scientific">Strombidium inclinatum</name>
    <dbReference type="NCBI Taxonomy" id="197538"/>
    <lineage>
        <taxon>Eukaryota</taxon>
        <taxon>Sar</taxon>
        <taxon>Alveolata</taxon>
        <taxon>Ciliophora</taxon>
        <taxon>Intramacronucleata</taxon>
        <taxon>Spirotrichea</taxon>
        <taxon>Oligotrichia</taxon>
        <taxon>Strombidiidae</taxon>
        <taxon>Strombidium</taxon>
    </lineage>
</organism>
<proteinExistence type="predicted"/>
<sequence>MPPVLSLDLYLKLEKRRKESRDGTANDGRFDFDITDEELLDDGVDKNFLAECQHIHNKVLFDCINNSLQQFRPHGKDGSPMLWNRLGIKLKASEQFTLEEMFELTKHDLFRMAIMQAGTLPRKEFVFSAQFDEELFAEIREKKLATLLCREIVETEPQWLKWDFEEAQTKIDLADMVLESLVSETMDFLNKKEVEKKTPSQQMFDQIESMIKSRP</sequence>